<evidence type="ECO:0000313" key="2">
    <source>
        <dbReference type="Proteomes" id="UP000028091"/>
    </source>
</evidence>
<dbReference type="EMBL" id="JOTP01000100">
    <property type="protein sequence ID" value="KEP24751.1"/>
    <property type="molecule type" value="Genomic_DNA"/>
</dbReference>
<gene>
    <name evidence="1" type="ORF">BA70_02720</name>
</gene>
<keyword evidence="2" id="KW-1185">Reference proteome</keyword>
<sequence length="67" mass="7635">MKDLRLQEIPSKIIDIETFDAGKEPLVFVLSNGILKYAPLPPHGETKIVTHNNKVTRLLYNEGELFE</sequence>
<dbReference type="Proteomes" id="UP000028091">
    <property type="component" value="Unassembled WGS sequence"/>
</dbReference>
<reference evidence="1 2" key="1">
    <citation type="submission" date="2012-09" db="EMBL/GenBank/DDBJ databases">
        <title>Genome Sequence of Bacillus sp. DW5-4.</title>
        <authorList>
            <person name="Lai Q."/>
            <person name="Liu Y."/>
            <person name="Shao Z."/>
        </authorList>
    </citation>
    <scope>NUCLEOTIDE SEQUENCE [LARGE SCALE GENOMIC DNA]</scope>
    <source>
        <strain evidence="1 2">DW5-4</strain>
    </source>
</reference>
<evidence type="ECO:0000313" key="1">
    <source>
        <dbReference type="EMBL" id="KEP24751.1"/>
    </source>
</evidence>
<accession>A0A081L675</accession>
<dbReference type="InterPro" id="IPR035530">
    <property type="entry name" value="PBSX_XtrA"/>
</dbReference>
<dbReference type="Pfam" id="PF17356">
    <property type="entry name" value="PBSX_XtrA"/>
    <property type="match status" value="1"/>
</dbReference>
<protein>
    <submittedName>
        <fullName evidence="1">Uncharacterized protein</fullName>
    </submittedName>
</protein>
<comment type="caution">
    <text evidence="1">The sequence shown here is derived from an EMBL/GenBank/DDBJ whole genome shotgun (WGS) entry which is preliminary data.</text>
</comment>
<proteinExistence type="predicted"/>
<dbReference type="OrthoDB" id="2738462at2"/>
<organism evidence="1 2">
    <name type="scientific">Bacillus zhangzhouensis</name>
    <dbReference type="NCBI Taxonomy" id="1178540"/>
    <lineage>
        <taxon>Bacteria</taxon>
        <taxon>Bacillati</taxon>
        <taxon>Bacillota</taxon>
        <taxon>Bacilli</taxon>
        <taxon>Bacillales</taxon>
        <taxon>Bacillaceae</taxon>
        <taxon>Bacillus</taxon>
    </lineage>
</organism>
<name>A0A081L675_9BACI</name>
<dbReference type="AlphaFoldDB" id="A0A081L675"/>